<keyword evidence="1" id="KW-1133">Transmembrane helix</keyword>
<gene>
    <name evidence="2" type="ORF">DT351_07915</name>
    <name evidence="3" type="ORF">PSR33_02790</name>
</gene>
<accession>A0A385AF75</accession>
<evidence type="ECO:0000313" key="3">
    <source>
        <dbReference type="EMBL" id="WDC92494.1"/>
    </source>
</evidence>
<evidence type="ECO:0000256" key="1">
    <source>
        <dbReference type="SAM" id="Phobius"/>
    </source>
</evidence>
<name>A0A385AF75_LATCU</name>
<keyword evidence="1" id="KW-0472">Membrane</keyword>
<organism evidence="2 4">
    <name type="scientific">Latilactobacillus curvatus</name>
    <name type="common">Lactobacillus curvatus</name>
    <dbReference type="NCBI Taxonomy" id="28038"/>
    <lineage>
        <taxon>Bacteria</taxon>
        <taxon>Bacillati</taxon>
        <taxon>Bacillota</taxon>
        <taxon>Bacilli</taxon>
        <taxon>Lactobacillales</taxon>
        <taxon>Lactobacillaceae</taxon>
        <taxon>Latilactobacillus</taxon>
    </lineage>
</organism>
<evidence type="ECO:0000313" key="4">
    <source>
        <dbReference type="Proteomes" id="UP000257607"/>
    </source>
</evidence>
<dbReference type="AlphaFoldDB" id="A0A385AF75"/>
<proteinExistence type="predicted"/>
<dbReference type="EMBL" id="CP117683">
    <property type="protein sequence ID" value="WDC92494.1"/>
    <property type="molecule type" value="Genomic_DNA"/>
</dbReference>
<dbReference type="RefSeq" id="WP_004271311.1">
    <property type="nucleotide sequence ID" value="NZ_BJOQ01000003.1"/>
</dbReference>
<sequence>MSLLLNQFQNYQKILSLVMSIIIIVAVYLNDSQPVLAVLIVLGIASLGEHFLLYSSNIESNWAGKVDLMFKIACLLYVLYKFSD</sequence>
<dbReference type="EMBL" id="CP031003">
    <property type="protein sequence ID" value="AXN36297.1"/>
    <property type="molecule type" value="Genomic_DNA"/>
</dbReference>
<reference evidence="2 4" key="1">
    <citation type="submission" date="2018-07" db="EMBL/GenBank/DDBJ databases">
        <title>Lactobacillus curvatus genome sequence.</title>
        <authorList>
            <person name="Prechtl R."/>
        </authorList>
    </citation>
    <scope>NUCLEOTIDE SEQUENCE [LARGE SCALE GENOMIC DNA]</scope>
    <source>
        <strain evidence="2 4">TMW 1.1928</strain>
    </source>
</reference>
<feature type="transmembrane region" description="Helical" evidence="1">
    <location>
        <begin position="12"/>
        <end position="29"/>
    </location>
</feature>
<reference evidence="3" key="2">
    <citation type="submission" date="2023-02" db="EMBL/GenBank/DDBJ databases">
        <title>Complete genome sequence of Lactobacillus curvatus CACC879 isolated from Pig feces.</title>
        <authorList>
            <person name="Park S."/>
            <person name="Park M.A."/>
            <person name="Kim D.-H."/>
            <person name="Kim Y."/>
        </authorList>
    </citation>
    <scope>NUCLEOTIDE SEQUENCE</scope>
    <source>
        <strain evidence="3">CACC879</strain>
    </source>
</reference>
<evidence type="ECO:0000313" key="2">
    <source>
        <dbReference type="EMBL" id="AXN36297.1"/>
    </source>
</evidence>
<dbReference type="Proteomes" id="UP000257607">
    <property type="component" value="Chromosome"/>
</dbReference>
<feature type="transmembrane region" description="Helical" evidence="1">
    <location>
        <begin position="35"/>
        <end position="54"/>
    </location>
</feature>
<keyword evidence="1" id="KW-0812">Transmembrane</keyword>
<protein>
    <submittedName>
        <fullName evidence="2">Uncharacterized protein</fullName>
    </submittedName>
</protein>
<dbReference type="Proteomes" id="UP001215533">
    <property type="component" value="Chromosome"/>
</dbReference>